<comment type="caution">
    <text evidence="2">The sequence shown here is derived from an EMBL/GenBank/DDBJ whole genome shotgun (WGS) entry which is preliminary data.</text>
</comment>
<evidence type="ECO:0000313" key="3">
    <source>
        <dbReference type="Proteomes" id="UP001500752"/>
    </source>
</evidence>
<keyword evidence="2" id="KW-0378">Hydrolase</keyword>
<proteinExistence type="predicted"/>
<name>A0ABP7CLP5_9MICC</name>
<dbReference type="RefSeq" id="WP_345152418.1">
    <property type="nucleotide sequence ID" value="NZ_BAABEO010000023.1"/>
</dbReference>
<feature type="domain" description="Beta-lactamase-related" evidence="1">
    <location>
        <begin position="84"/>
        <end position="375"/>
    </location>
</feature>
<dbReference type="Gene3D" id="3.40.710.10">
    <property type="entry name" value="DD-peptidase/beta-lactamase superfamily"/>
    <property type="match status" value="2"/>
</dbReference>
<dbReference type="PANTHER" id="PTHR43283:SF7">
    <property type="entry name" value="BETA-LACTAMASE-RELATED DOMAIN-CONTAINING PROTEIN"/>
    <property type="match status" value="1"/>
</dbReference>
<reference evidence="3" key="1">
    <citation type="journal article" date="2019" name="Int. J. Syst. Evol. Microbiol.">
        <title>The Global Catalogue of Microorganisms (GCM) 10K type strain sequencing project: providing services to taxonomists for standard genome sequencing and annotation.</title>
        <authorList>
            <consortium name="The Broad Institute Genomics Platform"/>
            <consortium name="The Broad Institute Genome Sequencing Center for Infectious Disease"/>
            <person name="Wu L."/>
            <person name="Ma J."/>
        </authorList>
    </citation>
    <scope>NUCLEOTIDE SEQUENCE [LARGE SCALE GENOMIC DNA]</scope>
    <source>
        <strain evidence="3">JCM 30742</strain>
    </source>
</reference>
<dbReference type="PANTHER" id="PTHR43283">
    <property type="entry name" value="BETA-LACTAMASE-RELATED"/>
    <property type="match status" value="1"/>
</dbReference>
<dbReference type="InterPro" id="IPR001466">
    <property type="entry name" value="Beta-lactam-related"/>
</dbReference>
<protein>
    <submittedName>
        <fullName evidence="2">Serine hydrolase</fullName>
    </submittedName>
</protein>
<dbReference type="EMBL" id="BAABEO010000023">
    <property type="protein sequence ID" value="GAA3692783.1"/>
    <property type="molecule type" value="Genomic_DNA"/>
</dbReference>
<sequence length="408" mass="44142">MTDVVIASTGTHPSRYPGAPAGAPTLDTWQEGPHNRWAFAHLGELLPTATVARRLPVAPPSATVRLDVLEPGIPDLTQRLEATYTDAFLVLQRNRVVAEYYRPGFAPDDRHLVMSVSKSLCGLVVGALIDSRKIVPSAPVVDYVPELAGSVYDGPTVQHVLDMTIHIDYNEDYADPSSTVQTHDRSAGWRTRHDGDPADTYAFLATLTGNGELGEFQYCSANTDVLAWIVERVTGLRYCEALSKYLWSKLDADRDATITVDSTGFGFANGGVSCTARDLARVGQLMLDGGLAPGGRVVSEEWVRSILAGGDPHAMTDPSFTTIHPRGSYTRQWWCTGNEHGNVSGVGIHGQYLWLAPSADAVIVKLSTWPVPGSDQLHGLDDRLMLDVGSALERLAPETAPNLKEDIA</sequence>
<organism evidence="2 3">
    <name type="scientific">Arthrobacter ginkgonis</name>
    <dbReference type="NCBI Taxonomy" id="1630594"/>
    <lineage>
        <taxon>Bacteria</taxon>
        <taxon>Bacillati</taxon>
        <taxon>Actinomycetota</taxon>
        <taxon>Actinomycetes</taxon>
        <taxon>Micrococcales</taxon>
        <taxon>Micrococcaceae</taxon>
        <taxon>Arthrobacter</taxon>
    </lineage>
</organism>
<accession>A0ABP7CLP5</accession>
<evidence type="ECO:0000313" key="2">
    <source>
        <dbReference type="EMBL" id="GAA3692783.1"/>
    </source>
</evidence>
<evidence type="ECO:0000259" key="1">
    <source>
        <dbReference type="Pfam" id="PF00144"/>
    </source>
</evidence>
<dbReference type="Pfam" id="PF00144">
    <property type="entry name" value="Beta-lactamase"/>
    <property type="match status" value="1"/>
</dbReference>
<dbReference type="GO" id="GO:0016787">
    <property type="term" value="F:hydrolase activity"/>
    <property type="evidence" value="ECO:0007669"/>
    <property type="project" value="UniProtKB-KW"/>
</dbReference>
<dbReference type="Proteomes" id="UP001500752">
    <property type="component" value="Unassembled WGS sequence"/>
</dbReference>
<dbReference type="InterPro" id="IPR012338">
    <property type="entry name" value="Beta-lactam/transpept-like"/>
</dbReference>
<dbReference type="InterPro" id="IPR050789">
    <property type="entry name" value="Diverse_Enzym_Activities"/>
</dbReference>
<dbReference type="Gene3D" id="6.10.250.420">
    <property type="match status" value="1"/>
</dbReference>
<keyword evidence="3" id="KW-1185">Reference proteome</keyword>
<gene>
    <name evidence="2" type="ORF">GCM10023081_32720</name>
</gene>
<dbReference type="SUPFAM" id="SSF56601">
    <property type="entry name" value="beta-lactamase/transpeptidase-like"/>
    <property type="match status" value="1"/>
</dbReference>